<dbReference type="EMBL" id="PRLG01000020">
    <property type="protein sequence ID" value="PYY28492.1"/>
    <property type="molecule type" value="Genomic_DNA"/>
</dbReference>
<reference evidence="1 2" key="1">
    <citation type="submission" date="2018-01" db="EMBL/GenBank/DDBJ databases">
        <title>Genome sequence of the PGP bacterium Paenibacillus illinoisensis E3.</title>
        <authorList>
            <person name="Rolli E."/>
            <person name="Marasco R."/>
            <person name="Bessem C."/>
            <person name="Michoud G."/>
            <person name="Gaiarsa S."/>
            <person name="Borin S."/>
            <person name="Daffonchio D."/>
        </authorList>
    </citation>
    <scope>NUCLEOTIDE SEQUENCE [LARGE SCALE GENOMIC DNA]</scope>
    <source>
        <strain evidence="1 2">E3</strain>
    </source>
</reference>
<gene>
    <name evidence="1" type="ORF">PIL02S_03653</name>
</gene>
<sequence length="55" mass="6504">MREDDYVSCIITKSFNDAVLYPERQGLEELQHSFKPCLLVYEHNKKASHKERLGH</sequence>
<protein>
    <submittedName>
        <fullName evidence="1">Uncharacterized protein</fullName>
    </submittedName>
</protein>
<dbReference type="Proteomes" id="UP000247459">
    <property type="component" value="Unassembled WGS sequence"/>
</dbReference>
<name>A0A2W0CEM9_9BACL</name>
<organism evidence="1 2">
    <name type="scientific">Paenibacillus illinoisensis</name>
    <dbReference type="NCBI Taxonomy" id="59845"/>
    <lineage>
        <taxon>Bacteria</taxon>
        <taxon>Bacillati</taxon>
        <taxon>Bacillota</taxon>
        <taxon>Bacilli</taxon>
        <taxon>Bacillales</taxon>
        <taxon>Paenibacillaceae</taxon>
        <taxon>Paenibacillus</taxon>
    </lineage>
</organism>
<accession>A0A2W0CEM9</accession>
<comment type="caution">
    <text evidence="1">The sequence shown here is derived from an EMBL/GenBank/DDBJ whole genome shotgun (WGS) entry which is preliminary data.</text>
</comment>
<evidence type="ECO:0000313" key="1">
    <source>
        <dbReference type="EMBL" id="PYY28492.1"/>
    </source>
</evidence>
<proteinExistence type="predicted"/>
<evidence type="ECO:0000313" key="2">
    <source>
        <dbReference type="Proteomes" id="UP000247459"/>
    </source>
</evidence>
<dbReference type="AlphaFoldDB" id="A0A2W0CEM9"/>